<dbReference type="PANTHER" id="PTHR36766:SF67">
    <property type="entry name" value="DISEASE RESISTANCE PROTEIN RGA3"/>
    <property type="match status" value="1"/>
</dbReference>
<name>A0A058ZRX5_EUCGR</name>
<dbReference type="InterPro" id="IPR042197">
    <property type="entry name" value="Apaf_helical"/>
</dbReference>
<dbReference type="Gene3D" id="3.40.50.300">
    <property type="entry name" value="P-loop containing nucleotide triphosphate hydrolases"/>
    <property type="match status" value="1"/>
</dbReference>
<dbReference type="SUPFAM" id="SSF52540">
    <property type="entry name" value="P-loop containing nucleoside triphosphate hydrolases"/>
    <property type="match status" value="1"/>
</dbReference>
<feature type="domain" description="NB-ARC" evidence="6">
    <location>
        <begin position="122"/>
        <end position="289"/>
    </location>
</feature>
<dbReference type="CDD" id="cd14798">
    <property type="entry name" value="RX-CC_like"/>
    <property type="match status" value="1"/>
</dbReference>
<keyword evidence="1" id="KW-0677">Repeat</keyword>
<evidence type="ECO:0000259" key="7">
    <source>
        <dbReference type="Pfam" id="PF18052"/>
    </source>
</evidence>
<evidence type="ECO:0000256" key="5">
    <source>
        <dbReference type="SAM" id="Coils"/>
    </source>
</evidence>
<dbReference type="Gramene" id="KCW44111">
    <property type="protein sequence ID" value="KCW44111"/>
    <property type="gene ID" value="EUGRSUZ_L02472"/>
</dbReference>
<dbReference type="FunFam" id="1.10.10.10:FF:000322">
    <property type="entry name" value="Probable disease resistance protein At1g63360"/>
    <property type="match status" value="1"/>
</dbReference>
<keyword evidence="12" id="KW-1185">Reference proteome</keyword>
<reference evidence="10" key="2">
    <citation type="journal article" date="2014" name="Nature">
        <title>The genome of Eucalyptus grandis.</title>
        <authorList>
            <person name="Myburg A.A."/>
            <person name="Grattapaglia D."/>
            <person name="Tuskan G.A."/>
            <person name="Hellsten U."/>
            <person name="Hayes R.D."/>
            <person name="Grimwood J."/>
            <person name="Jenkins J."/>
            <person name="Lindquist E."/>
            <person name="Tice H."/>
            <person name="Bauer D."/>
            <person name="Goodstein D.M."/>
            <person name="Dubchak I."/>
            <person name="Poliakov A."/>
            <person name="Mizrachi E."/>
            <person name="Kullan A.R."/>
            <person name="Hussey S.G."/>
            <person name="Pinard D."/>
            <person name="van der Merwe K."/>
            <person name="Singh P."/>
            <person name="van Jaarsveld I."/>
            <person name="Silva-Junior O.B."/>
            <person name="Togawa R.C."/>
            <person name="Pappas M.R."/>
            <person name="Faria D.A."/>
            <person name="Sansaloni C.P."/>
            <person name="Petroli C.D."/>
            <person name="Yang X."/>
            <person name="Ranjan P."/>
            <person name="Tschaplinski T.J."/>
            <person name="Ye C.Y."/>
            <person name="Li T."/>
            <person name="Sterck L."/>
            <person name="Vanneste K."/>
            <person name="Murat F."/>
            <person name="Soler M."/>
            <person name="Clemente H.S."/>
            <person name="Saidi N."/>
            <person name="Cassan-Wang H."/>
            <person name="Dunand C."/>
            <person name="Hefer C.A."/>
            <person name="Bornberg-Bauer E."/>
            <person name="Kersting A.R."/>
            <person name="Vining K."/>
            <person name="Amarasinghe V."/>
            <person name="Ranik M."/>
            <person name="Naithani S."/>
            <person name="Elser J."/>
            <person name="Boyd A.E."/>
            <person name="Liston A."/>
            <person name="Spatafora J.W."/>
            <person name="Dharmwardhana P."/>
            <person name="Raja R."/>
            <person name="Sullivan C."/>
            <person name="Romanel E."/>
            <person name="Alves-Ferreira M."/>
            <person name="Kulheim C."/>
            <person name="Foley W."/>
            <person name="Carocha V."/>
            <person name="Paiva J."/>
            <person name="Kudrna D."/>
            <person name="Brommonschenkel S.H."/>
            <person name="Pasquali G."/>
            <person name="Byrne M."/>
            <person name="Rigault P."/>
            <person name="Tibbits J."/>
            <person name="Spokevicius A."/>
            <person name="Jones R.C."/>
            <person name="Steane D.A."/>
            <person name="Vaillancourt R.E."/>
            <person name="Potts B.M."/>
            <person name="Joubert F."/>
            <person name="Barry K."/>
            <person name="Pappas G.J."/>
            <person name="Strauss S.H."/>
            <person name="Jaiswal P."/>
            <person name="Grima-Pettenati J."/>
            <person name="Salse J."/>
            <person name="Van de Peer Y."/>
            <person name="Rokhsar D.S."/>
            <person name="Schmutz J."/>
        </authorList>
    </citation>
    <scope>NUCLEOTIDE SEQUENCE</scope>
    <source>
        <tissue evidence="10">Leaf extractions</tissue>
    </source>
</reference>
<dbReference type="InterPro" id="IPR032675">
    <property type="entry name" value="LRR_dom_sf"/>
</dbReference>
<dbReference type="InParanoid" id="A0A058ZRX5"/>
<keyword evidence="3" id="KW-0611">Plant defense</keyword>
<dbReference type="Gene3D" id="1.10.8.430">
    <property type="entry name" value="Helical domain of apoptotic protease-activating factors"/>
    <property type="match status" value="1"/>
</dbReference>
<dbReference type="PANTHER" id="PTHR36766">
    <property type="entry name" value="PLANT BROAD-SPECTRUM MILDEW RESISTANCE PROTEIN RPW8"/>
    <property type="match status" value="1"/>
</dbReference>
<feature type="coiled-coil region" evidence="5">
    <location>
        <begin position="35"/>
        <end position="86"/>
    </location>
</feature>
<dbReference type="EMBL" id="MU849174">
    <property type="protein sequence ID" value="KAK2631759.1"/>
    <property type="molecule type" value="Genomic_DNA"/>
</dbReference>
<sequence length="765" mass="87197">MAESLLFGIARGVLGKIASPVVQEAIAIYSVESHIHNLKNTLTAITAVLSDAEERREKNHRLQLWLSRLRDVLYDVEDVLDELECEVLRKQVISRYGGVKEKVGRFFSLSNPLILRQKISHRINKVRKTLSEISVKRINLILMRRGMGKTTLAKLVYNDHSVLEQFKLRLWVHVPEDLDLKKTIEGIIKEATGESLSNFNIQQLQTFLRDTIKDKKYLLVLDDVWSKDHSRWKDLRDLLSEGANESKIIVTTRDSEVAFIMGTHPAYRLEGLSHKASMALFRKWAFNEKEKQPRLDLLEIENDIVKKSQGVPLLVKTLGSLLYAKVQKQHWTHIRDSETLKLEEAENGILSILRLSYDHLPSHLKPCFATFSLFPKGSVIGCDNLIRLWMALGLISSTREKLAMEDIGVEYIKDLQKRSLLDLVGECDLTSSFTVHDLIYSLATTVAHNDSSTVDLKTVEISEGVRYVLLSSTSSEGVSTFGGVPPFLRKPTSKRLRAIRWNAFQLRVQNGVITEEYVRACISNCNYLRYLDLSYGSFEELPSSICNLKQLRSLLLHENKQLKKLPDTICELQNLLQLSLHGCSELDVLPKNMRKLVSLRFLSVTTKQKSLQESGIQYLENLHFLGIYMCANLQLLVEGTCRLTHLRELEIADCGKPMYLPFGELIALESLEIGHCNLVLTRENRSNFPLNLRKLAISNSQQVMKLLQWVDESACTLESLTIYDCPSMTDIPERLHNDPRLRSIETIGCPNLRIRPSPASKITRT</sequence>
<dbReference type="GO" id="GO:0043531">
    <property type="term" value="F:ADP binding"/>
    <property type="evidence" value="ECO:0007669"/>
    <property type="project" value="InterPro"/>
</dbReference>
<reference evidence="10" key="4">
    <citation type="submission" date="2023-07" db="EMBL/GenBank/DDBJ databases">
        <authorList>
            <person name="Myburg A.A."/>
            <person name="Grattapaglia D."/>
            <person name="Tuskan G.A."/>
            <person name="Hellsten U."/>
            <person name="Hayes R.D."/>
            <person name="Grimwood J."/>
            <person name="Jenkins J."/>
            <person name="Lindquist E."/>
            <person name="Tice H."/>
            <person name="Bauer D."/>
            <person name="Goodstein D.M."/>
            <person name="Dubchak I."/>
            <person name="Poliakov A."/>
            <person name="Mizrachi E."/>
            <person name="Kullan A.R."/>
            <person name="Hussey S.G."/>
            <person name="Pinard D."/>
            <person name="Van D.M."/>
            <person name="Singh P."/>
            <person name="Van J.I."/>
            <person name="Silva-Junior O.B."/>
            <person name="Togawa R.C."/>
            <person name="Pappas M.R."/>
            <person name="Faria D.A."/>
            <person name="Sansaloni C.P."/>
            <person name="Petroli C.D."/>
            <person name="Yang X."/>
            <person name="Ranjan P."/>
            <person name="Tschaplinski T.J."/>
            <person name="Ye C.Y."/>
            <person name="Li T."/>
            <person name="Sterck L."/>
            <person name="Vanneste K."/>
            <person name="Murat F."/>
            <person name="Soler M."/>
            <person name="Clemente H.S."/>
            <person name="Saidi N."/>
            <person name="Cassan-Wang H."/>
            <person name="Dunand C."/>
            <person name="Hefer C.A."/>
            <person name="Bornberg-Bauer E."/>
            <person name="Kersting A.R."/>
            <person name="Vining K."/>
            <person name="Amarasinghe V."/>
            <person name="Ranik M."/>
            <person name="Naithani S."/>
            <person name="Elser J."/>
            <person name="Boyd A.E."/>
            <person name="Liston A."/>
            <person name="Spatafora J.W."/>
            <person name="Dharmwardhana P."/>
            <person name="Raja R."/>
            <person name="Sullivan C."/>
            <person name="Romanel E."/>
            <person name="Alves-Ferreira M."/>
            <person name="Kulheim C."/>
            <person name="Foley W."/>
            <person name="Carocha V."/>
            <person name="Paiva J."/>
            <person name="Kudrna D."/>
            <person name="Brommonschenkel S.H."/>
            <person name="Pasquali G."/>
            <person name="Byrne M."/>
            <person name="Rigault P."/>
            <person name="Tibbits J."/>
            <person name="Spokevicius A."/>
            <person name="Jones R.C."/>
            <person name="Steane D.A."/>
            <person name="Vaillancourt R.E."/>
            <person name="Potts B.M."/>
            <person name="Joubert F."/>
            <person name="Barry K."/>
            <person name="Pappas G.J."/>
            <person name="Strauss S.H."/>
            <person name="Jaiswal P."/>
            <person name="Grima-Pettenati J."/>
            <person name="Salse J."/>
            <person name="Van D.P."/>
            <person name="Rokhsar D.S."/>
            <person name="Schmutz J."/>
        </authorList>
    </citation>
    <scope>NUCLEOTIDE SEQUENCE</scope>
    <source>
        <tissue evidence="10">Leaf extractions</tissue>
    </source>
</reference>
<dbReference type="InterPro" id="IPR002182">
    <property type="entry name" value="NB-ARC"/>
</dbReference>
<evidence type="ECO:0000256" key="1">
    <source>
        <dbReference type="ARBA" id="ARBA00022737"/>
    </source>
</evidence>
<dbReference type="SUPFAM" id="SSF52058">
    <property type="entry name" value="L domain-like"/>
    <property type="match status" value="1"/>
</dbReference>
<keyword evidence="4" id="KW-0067">ATP-binding</keyword>
<feature type="domain" description="Disease resistance R13L4/SHOC-2-like LRR" evidence="9">
    <location>
        <begin position="516"/>
        <end position="722"/>
    </location>
</feature>
<dbReference type="eggNOG" id="KOG4658">
    <property type="taxonomic scope" value="Eukaryota"/>
</dbReference>
<dbReference type="InterPro" id="IPR058922">
    <property type="entry name" value="WHD_DRP"/>
</dbReference>
<dbReference type="OMA" id="NSANDQY"/>
<dbReference type="GO" id="GO:0005524">
    <property type="term" value="F:ATP binding"/>
    <property type="evidence" value="ECO:0007669"/>
    <property type="project" value="UniProtKB-KW"/>
</dbReference>
<reference evidence="10" key="3">
    <citation type="submission" date="2023-04" db="EMBL/GenBank/DDBJ databases">
        <title>WGS assembly of Eucalyptus grandis.</title>
        <authorList>
            <person name="Myburg A."/>
            <person name="Grattapaglia D."/>
            <person name="Tuskan G."/>
            <person name="Hellsten U."/>
            <person name="Hayes R."/>
            <person name="Grimwood J."/>
            <person name="Jenkins J."/>
            <person name="Lindquist E."/>
            <person name="Tice H."/>
            <person name="Bauer D."/>
            <person name="Goodstein D."/>
            <person name="Dubchak I."/>
            <person name="Poliakov A."/>
            <person name="Mizrachi E."/>
            <person name="Kullan A."/>
            <person name="Hussey S."/>
            <person name="Pinard D."/>
            <person name="Van D."/>
            <person name="Singh P."/>
            <person name="Van J."/>
            <person name="Silva-Junior O."/>
            <person name="Togawa R."/>
            <person name="Pappas M."/>
            <person name="Faria D."/>
            <person name="Sansaloni C."/>
            <person name="Petroli C."/>
            <person name="Yang X."/>
            <person name="Ranjan P."/>
            <person name="Tschaplinski T."/>
            <person name="Ye C."/>
            <person name="Li T."/>
            <person name="Sterck L."/>
            <person name="Vanneste K."/>
            <person name="Murat F."/>
            <person name="Soler M."/>
            <person name="Clemente H."/>
            <person name="Saidi N."/>
            <person name="Cassan-Wang H."/>
            <person name="Dunand C."/>
            <person name="Hefer C."/>
            <person name="Bornberg-Bauer E."/>
            <person name="Kersting A."/>
            <person name="Vining K."/>
            <person name="Amarasinghe V."/>
            <person name="Ranik M."/>
            <person name="Naithani S."/>
            <person name="Elser J."/>
            <person name="Boyd A."/>
            <person name="Liston A."/>
            <person name="Spatafora J."/>
            <person name="Dharmwardhana P."/>
            <person name="Raja R."/>
            <person name="Sullivan C."/>
            <person name="Romanel E."/>
            <person name="Alves-Ferreira M."/>
            <person name="Kulheim C."/>
            <person name="Foley W."/>
            <person name="Carocha V."/>
            <person name="Paiva J."/>
            <person name="Kudrna D."/>
            <person name="Brommonschenkel S."/>
            <person name="Pasquali G."/>
            <person name="Byrne M."/>
            <person name="Rigault P."/>
            <person name="Tibbits J."/>
            <person name="Spokevicius A."/>
            <person name="Jones R."/>
            <person name="Steane D."/>
            <person name="Vaillancourt R."/>
            <person name="Potts B."/>
            <person name="Joubert F."/>
            <person name="Barry K."/>
            <person name="Pappas G."/>
            <person name="Strauss S."/>
            <person name="Jaiswal P."/>
            <person name="Grima-Pettenati J."/>
            <person name="Salse J."/>
            <person name="Van D."/>
            <person name="Rokhsar D."/>
            <person name="Schmutz J."/>
        </authorList>
    </citation>
    <scope>NUCLEOTIDE SEQUENCE</scope>
    <source>
        <tissue evidence="10">Leaf extractions</tissue>
    </source>
</reference>
<dbReference type="InterPro" id="IPR041118">
    <property type="entry name" value="Rx_N"/>
</dbReference>
<evidence type="ECO:0000256" key="2">
    <source>
        <dbReference type="ARBA" id="ARBA00022741"/>
    </source>
</evidence>
<dbReference type="InterPro" id="IPR036388">
    <property type="entry name" value="WH-like_DNA-bd_sf"/>
</dbReference>
<gene>
    <name evidence="11" type="ORF">EUGRSUZ_L02472</name>
</gene>
<keyword evidence="5" id="KW-0175">Coiled coil</keyword>
<evidence type="ECO:0000256" key="3">
    <source>
        <dbReference type="ARBA" id="ARBA00022821"/>
    </source>
</evidence>
<dbReference type="PRINTS" id="PR00364">
    <property type="entry name" value="DISEASERSIST"/>
</dbReference>
<keyword evidence="2" id="KW-0547">Nucleotide-binding</keyword>
<feature type="non-terminal residue" evidence="11">
    <location>
        <position position="765"/>
    </location>
</feature>
<dbReference type="Gene3D" id="1.10.10.10">
    <property type="entry name" value="Winged helix-like DNA-binding domain superfamily/Winged helix DNA-binding domain"/>
    <property type="match status" value="1"/>
</dbReference>
<evidence type="ECO:0000259" key="9">
    <source>
        <dbReference type="Pfam" id="PF23598"/>
    </source>
</evidence>
<dbReference type="EMBL" id="KK199693">
    <property type="protein sequence ID" value="KCW44111.1"/>
    <property type="molecule type" value="Genomic_DNA"/>
</dbReference>
<feature type="domain" description="Disease resistance protein winged helix" evidence="8">
    <location>
        <begin position="373"/>
        <end position="443"/>
    </location>
</feature>
<dbReference type="Pfam" id="PF23559">
    <property type="entry name" value="WHD_DRP"/>
    <property type="match status" value="1"/>
</dbReference>
<organism evidence="11">
    <name type="scientific">Eucalyptus grandis</name>
    <name type="common">Flooded gum</name>
    <dbReference type="NCBI Taxonomy" id="71139"/>
    <lineage>
        <taxon>Eukaryota</taxon>
        <taxon>Viridiplantae</taxon>
        <taxon>Streptophyta</taxon>
        <taxon>Embryophyta</taxon>
        <taxon>Tracheophyta</taxon>
        <taxon>Spermatophyta</taxon>
        <taxon>Magnoliopsida</taxon>
        <taxon>eudicotyledons</taxon>
        <taxon>Gunneridae</taxon>
        <taxon>Pentapetalae</taxon>
        <taxon>rosids</taxon>
        <taxon>malvids</taxon>
        <taxon>Myrtales</taxon>
        <taxon>Myrtaceae</taxon>
        <taxon>Myrtoideae</taxon>
        <taxon>Eucalypteae</taxon>
        <taxon>Eucalyptus</taxon>
    </lineage>
</organism>
<dbReference type="AlphaFoldDB" id="A0A058ZRX5"/>
<dbReference type="InterPro" id="IPR055414">
    <property type="entry name" value="LRR_R13L4/SHOC2-like"/>
</dbReference>
<dbReference type="GO" id="GO:0006952">
    <property type="term" value="P:defense response"/>
    <property type="evidence" value="ECO:0007669"/>
    <property type="project" value="UniProtKB-KW"/>
</dbReference>
<protein>
    <recommendedName>
        <fullName evidence="13">NB-ARC domain-containing protein</fullName>
    </recommendedName>
</protein>
<feature type="domain" description="Disease resistance N-terminal" evidence="7">
    <location>
        <begin position="13"/>
        <end position="95"/>
    </location>
</feature>
<reference evidence="11" key="1">
    <citation type="submission" date="2013-07" db="EMBL/GenBank/DDBJ databases">
        <title>The genome of Eucalyptus grandis.</title>
        <authorList>
            <person name="Schmutz J."/>
            <person name="Hayes R."/>
            <person name="Myburg A."/>
            <person name="Tuskan G."/>
            <person name="Grattapaglia D."/>
            <person name="Rokhsar D.S."/>
        </authorList>
    </citation>
    <scope>NUCLEOTIDE SEQUENCE</scope>
    <source>
        <tissue evidence="11">Leaf extractions</tissue>
    </source>
</reference>
<dbReference type="Pfam" id="PF00931">
    <property type="entry name" value="NB-ARC"/>
    <property type="match status" value="1"/>
</dbReference>
<evidence type="ECO:0000256" key="4">
    <source>
        <dbReference type="ARBA" id="ARBA00022840"/>
    </source>
</evidence>
<dbReference type="GO" id="GO:0051707">
    <property type="term" value="P:response to other organism"/>
    <property type="evidence" value="ECO:0007669"/>
    <property type="project" value="UniProtKB-ARBA"/>
</dbReference>
<evidence type="ECO:0000313" key="10">
    <source>
        <dbReference type="EMBL" id="KAK2631759.1"/>
    </source>
</evidence>
<evidence type="ECO:0000259" key="8">
    <source>
        <dbReference type="Pfam" id="PF23559"/>
    </source>
</evidence>
<dbReference type="Pfam" id="PF23598">
    <property type="entry name" value="LRR_14"/>
    <property type="match status" value="1"/>
</dbReference>
<accession>A0A058ZRX5</accession>
<dbReference type="InterPro" id="IPR027417">
    <property type="entry name" value="P-loop_NTPase"/>
</dbReference>
<dbReference type="Gene3D" id="3.80.10.10">
    <property type="entry name" value="Ribonuclease Inhibitor"/>
    <property type="match status" value="1"/>
</dbReference>
<evidence type="ECO:0008006" key="13">
    <source>
        <dbReference type="Google" id="ProtNLM"/>
    </source>
</evidence>
<dbReference type="InterPro" id="IPR038005">
    <property type="entry name" value="RX-like_CC"/>
</dbReference>
<evidence type="ECO:0000313" key="12">
    <source>
        <dbReference type="Proteomes" id="UP000030711"/>
    </source>
</evidence>
<dbReference type="Pfam" id="PF18052">
    <property type="entry name" value="Rx_N"/>
    <property type="match status" value="1"/>
</dbReference>
<dbReference type="Proteomes" id="UP000030711">
    <property type="component" value="Unassembled WGS sequence"/>
</dbReference>
<dbReference type="Gene3D" id="1.20.5.4130">
    <property type="match status" value="1"/>
</dbReference>
<evidence type="ECO:0000313" key="11">
    <source>
        <dbReference type="EMBL" id="KCW44111.1"/>
    </source>
</evidence>
<evidence type="ECO:0000259" key="6">
    <source>
        <dbReference type="Pfam" id="PF00931"/>
    </source>
</evidence>
<proteinExistence type="predicted"/>